<dbReference type="PANTHER" id="PTHR31474:SF1">
    <property type="entry name" value="EXPRESSED PROTEIN"/>
    <property type="match status" value="1"/>
</dbReference>
<reference evidence="1" key="1">
    <citation type="submission" date="2019-12" db="EMBL/GenBank/DDBJ databases">
        <authorList>
            <person name="Scholes J."/>
        </authorList>
    </citation>
    <scope>NUCLEOTIDE SEQUENCE</scope>
</reference>
<organism evidence="1 2">
    <name type="scientific">Striga hermonthica</name>
    <name type="common">Purple witchweed</name>
    <name type="synonym">Buchnera hermonthica</name>
    <dbReference type="NCBI Taxonomy" id="68872"/>
    <lineage>
        <taxon>Eukaryota</taxon>
        <taxon>Viridiplantae</taxon>
        <taxon>Streptophyta</taxon>
        <taxon>Embryophyta</taxon>
        <taxon>Tracheophyta</taxon>
        <taxon>Spermatophyta</taxon>
        <taxon>Magnoliopsida</taxon>
        <taxon>eudicotyledons</taxon>
        <taxon>Gunneridae</taxon>
        <taxon>Pentapetalae</taxon>
        <taxon>asterids</taxon>
        <taxon>lamiids</taxon>
        <taxon>Lamiales</taxon>
        <taxon>Orobanchaceae</taxon>
        <taxon>Buchnereae</taxon>
        <taxon>Striga</taxon>
    </lineage>
</organism>
<evidence type="ECO:0000313" key="1">
    <source>
        <dbReference type="EMBL" id="CAA0841481.1"/>
    </source>
</evidence>
<dbReference type="OrthoDB" id="529675at2759"/>
<dbReference type="EMBL" id="CACSLK010034108">
    <property type="protein sequence ID" value="CAA0841481.1"/>
    <property type="molecule type" value="Genomic_DNA"/>
</dbReference>
<protein>
    <submittedName>
        <fullName evidence="1">HR-like lesion-inducing protein-related</fullName>
    </submittedName>
</protein>
<keyword evidence="2" id="KW-1185">Reference proteome</keyword>
<dbReference type="InterPro" id="IPR008637">
    <property type="entry name" value="HR_lesion"/>
</dbReference>
<dbReference type="Pfam" id="PF05514">
    <property type="entry name" value="HR_lesion"/>
    <property type="match status" value="1"/>
</dbReference>
<comment type="caution">
    <text evidence="1">The sequence shown here is derived from an EMBL/GenBank/DDBJ whole genome shotgun (WGS) entry which is preliminary data.</text>
</comment>
<sequence>MKVLILGAISVKAFGSLMFVFGSFSGASILLLHQAISAPILYDFYNYDANKKECSAFCNSRRVRVRSSSTMSLKISHRKLGDLWTQNPLSERSMDGRRGLDMVLMTSSVLSAHLPQTY</sequence>
<proteinExistence type="predicted"/>
<gene>
    <name evidence="1" type="ORF">SHERM_07492</name>
</gene>
<dbReference type="Proteomes" id="UP001153555">
    <property type="component" value="Unassembled WGS sequence"/>
</dbReference>
<dbReference type="PANTHER" id="PTHR31474">
    <property type="entry name" value="HR-LIKE LESION-INDUCER"/>
    <property type="match status" value="1"/>
</dbReference>
<evidence type="ECO:0000313" key="2">
    <source>
        <dbReference type="Proteomes" id="UP001153555"/>
    </source>
</evidence>
<dbReference type="AlphaFoldDB" id="A0A9N7P2N7"/>
<name>A0A9N7P2N7_STRHE</name>
<accession>A0A9N7P2N7</accession>